<protein>
    <submittedName>
        <fullName evidence="8">Uncharacterized protein</fullName>
    </submittedName>
</protein>
<dbReference type="GO" id="GO:0010256">
    <property type="term" value="P:endomembrane system organization"/>
    <property type="evidence" value="ECO:0007669"/>
    <property type="project" value="TreeGrafter"/>
</dbReference>
<evidence type="ECO:0000256" key="5">
    <source>
        <dbReference type="ARBA" id="ARBA00023136"/>
    </source>
</evidence>
<dbReference type="Pfam" id="PF05078">
    <property type="entry name" value="DUF679"/>
    <property type="match status" value="1"/>
</dbReference>
<feature type="transmembrane region" description="Helical" evidence="7">
    <location>
        <begin position="216"/>
        <end position="235"/>
    </location>
</feature>
<evidence type="ECO:0000256" key="6">
    <source>
        <dbReference type="SAM" id="MobiDB-lite"/>
    </source>
</evidence>
<dbReference type="PANTHER" id="PTHR31621">
    <property type="entry name" value="PROTEIN DMP3"/>
    <property type="match status" value="1"/>
</dbReference>
<gene>
    <name evidence="8" type="ORF">BAE44_0017315</name>
</gene>
<sequence>MASSVRPESPQQTSNEGGAKENKDKTSPQPNEGTTKASTGTTPTGTTVPATPTANNEGDKKQGNLAAEKVLSVSANLAKLLPSGAVLVFQTLSASFTNQGTCETANKWLSALLVGFLTTACIFLTFTDSIFYNNKTYYGVATASRLRIFAVSKREEKELLRVLRRDLVERRLKPLDWVHAVFTAIVFISIAMGDVGLQKCFFPDLDEPHMKNVKEVLRNAPLGLALLSSFVFMIFPTTRHGVGFDNNNRYENRNKGAQEATDKSKSGDIEAPGSMSNK</sequence>
<dbReference type="STRING" id="888268.A0A1E5V936"/>
<dbReference type="AlphaFoldDB" id="A0A1E5V936"/>
<accession>A0A1E5V936</accession>
<keyword evidence="3 7" id="KW-0812">Transmembrane</keyword>
<comment type="caution">
    <text evidence="8">The sequence shown here is derived from an EMBL/GenBank/DDBJ whole genome shotgun (WGS) entry which is preliminary data.</text>
</comment>
<dbReference type="GO" id="GO:0005737">
    <property type="term" value="C:cytoplasm"/>
    <property type="evidence" value="ECO:0007669"/>
    <property type="project" value="UniProtKB-ARBA"/>
</dbReference>
<dbReference type="PANTHER" id="PTHR31621:SF67">
    <property type="entry name" value="OS01G0389200 PROTEIN"/>
    <property type="match status" value="1"/>
</dbReference>
<keyword evidence="4 7" id="KW-1133">Transmembrane helix</keyword>
<proteinExistence type="inferred from homology"/>
<dbReference type="Proteomes" id="UP000095767">
    <property type="component" value="Unassembled WGS sequence"/>
</dbReference>
<dbReference type="OrthoDB" id="688117at2759"/>
<keyword evidence="5 7" id="KW-0472">Membrane</keyword>
<keyword evidence="9" id="KW-1185">Reference proteome</keyword>
<feature type="compositionally biased region" description="Basic and acidic residues" evidence="6">
    <location>
        <begin position="248"/>
        <end position="268"/>
    </location>
</feature>
<comment type="similarity">
    <text evidence="2">Belongs to the plant DMP1 protein family.</text>
</comment>
<evidence type="ECO:0000256" key="2">
    <source>
        <dbReference type="ARBA" id="ARBA00008707"/>
    </source>
</evidence>
<evidence type="ECO:0000256" key="4">
    <source>
        <dbReference type="ARBA" id="ARBA00022989"/>
    </source>
</evidence>
<evidence type="ECO:0000256" key="1">
    <source>
        <dbReference type="ARBA" id="ARBA00004141"/>
    </source>
</evidence>
<feature type="compositionally biased region" description="Low complexity" evidence="6">
    <location>
        <begin position="33"/>
        <end position="54"/>
    </location>
</feature>
<feature type="transmembrane region" description="Helical" evidence="7">
    <location>
        <begin position="108"/>
        <end position="126"/>
    </location>
</feature>
<name>A0A1E5V936_9POAL</name>
<evidence type="ECO:0000313" key="8">
    <source>
        <dbReference type="EMBL" id="OEL21666.1"/>
    </source>
</evidence>
<organism evidence="8 9">
    <name type="scientific">Dichanthelium oligosanthes</name>
    <dbReference type="NCBI Taxonomy" id="888268"/>
    <lineage>
        <taxon>Eukaryota</taxon>
        <taxon>Viridiplantae</taxon>
        <taxon>Streptophyta</taxon>
        <taxon>Embryophyta</taxon>
        <taxon>Tracheophyta</taxon>
        <taxon>Spermatophyta</taxon>
        <taxon>Magnoliopsida</taxon>
        <taxon>Liliopsida</taxon>
        <taxon>Poales</taxon>
        <taxon>Poaceae</taxon>
        <taxon>PACMAD clade</taxon>
        <taxon>Panicoideae</taxon>
        <taxon>Panicodae</taxon>
        <taxon>Paniceae</taxon>
        <taxon>Dichantheliinae</taxon>
        <taxon>Dichanthelium</taxon>
    </lineage>
</organism>
<evidence type="ECO:0000313" key="9">
    <source>
        <dbReference type="Proteomes" id="UP000095767"/>
    </source>
</evidence>
<reference evidence="8 9" key="1">
    <citation type="submission" date="2016-09" db="EMBL/GenBank/DDBJ databases">
        <title>The draft genome of Dichanthelium oligosanthes: A C3 panicoid grass species.</title>
        <authorList>
            <person name="Studer A.J."/>
            <person name="Schnable J.C."/>
            <person name="Brutnell T.P."/>
        </authorList>
    </citation>
    <scope>NUCLEOTIDE SEQUENCE [LARGE SCALE GENOMIC DNA]</scope>
    <source>
        <strain evidence="9">cv. Kellogg 1175</strain>
        <tissue evidence="8">Leaf</tissue>
    </source>
</reference>
<dbReference type="GO" id="GO:0016020">
    <property type="term" value="C:membrane"/>
    <property type="evidence" value="ECO:0007669"/>
    <property type="project" value="UniProtKB-SubCell"/>
</dbReference>
<comment type="subcellular location">
    <subcellularLocation>
        <location evidence="1">Membrane</location>
        <topology evidence="1">Multi-pass membrane protein</topology>
    </subcellularLocation>
</comment>
<evidence type="ECO:0000256" key="3">
    <source>
        <dbReference type="ARBA" id="ARBA00022692"/>
    </source>
</evidence>
<dbReference type="EMBL" id="LWDX02047391">
    <property type="protein sequence ID" value="OEL21666.1"/>
    <property type="molecule type" value="Genomic_DNA"/>
</dbReference>
<evidence type="ECO:0000256" key="7">
    <source>
        <dbReference type="SAM" id="Phobius"/>
    </source>
</evidence>
<feature type="region of interest" description="Disordered" evidence="6">
    <location>
        <begin position="245"/>
        <end position="278"/>
    </location>
</feature>
<dbReference type="InterPro" id="IPR007770">
    <property type="entry name" value="DMP"/>
</dbReference>
<feature type="transmembrane region" description="Helical" evidence="7">
    <location>
        <begin position="177"/>
        <end position="196"/>
    </location>
</feature>
<feature type="region of interest" description="Disordered" evidence="6">
    <location>
        <begin position="1"/>
        <end position="61"/>
    </location>
</feature>